<evidence type="ECO:0000259" key="1">
    <source>
        <dbReference type="Pfam" id="PF04015"/>
    </source>
</evidence>
<sequence length="151" mass="16388">MGEYGCSTYLRPAFVHRVCDLIKNVGGKPFVTDTTTLYAARRFTARQYLATAAFNGFSEESLEAPVVIADGEEGYDGEWVDVPKQAYDCPLDKIKVAKEILNADSMIVLSHLKGHELSGFGGSIKNVAMGCVTKESKAAQHLAIERSSTPP</sequence>
<dbReference type="AlphaFoldDB" id="X1HZ32"/>
<proteinExistence type="predicted"/>
<feature type="domain" description="DUF362" evidence="1">
    <location>
        <begin position="7"/>
        <end position="142"/>
    </location>
</feature>
<accession>X1HZ32</accession>
<reference evidence="2" key="1">
    <citation type="journal article" date="2014" name="Front. Microbiol.">
        <title>High frequency of phylogenetically diverse reductive dehalogenase-homologous genes in deep subseafloor sedimentary metagenomes.</title>
        <authorList>
            <person name="Kawai M."/>
            <person name="Futagami T."/>
            <person name="Toyoda A."/>
            <person name="Takaki Y."/>
            <person name="Nishi S."/>
            <person name="Hori S."/>
            <person name="Arai W."/>
            <person name="Tsubouchi T."/>
            <person name="Morono Y."/>
            <person name="Uchiyama I."/>
            <person name="Ito T."/>
            <person name="Fujiyama A."/>
            <person name="Inagaki F."/>
            <person name="Takami H."/>
        </authorList>
    </citation>
    <scope>NUCLEOTIDE SEQUENCE</scope>
    <source>
        <strain evidence="2">Expedition CK06-06</strain>
    </source>
</reference>
<dbReference type="Pfam" id="PF04015">
    <property type="entry name" value="DUF362"/>
    <property type="match status" value="1"/>
</dbReference>
<evidence type="ECO:0000313" key="2">
    <source>
        <dbReference type="EMBL" id="GAH59084.1"/>
    </source>
</evidence>
<name>X1HZ32_9ZZZZ</name>
<dbReference type="EMBL" id="BARU01019975">
    <property type="protein sequence ID" value="GAH59084.1"/>
    <property type="molecule type" value="Genomic_DNA"/>
</dbReference>
<comment type="caution">
    <text evidence="2">The sequence shown here is derived from an EMBL/GenBank/DDBJ whole genome shotgun (WGS) entry which is preliminary data.</text>
</comment>
<protein>
    <recommendedName>
        <fullName evidence="1">DUF362 domain-containing protein</fullName>
    </recommendedName>
</protein>
<organism evidence="2">
    <name type="scientific">marine sediment metagenome</name>
    <dbReference type="NCBI Taxonomy" id="412755"/>
    <lineage>
        <taxon>unclassified sequences</taxon>
        <taxon>metagenomes</taxon>
        <taxon>ecological metagenomes</taxon>
    </lineage>
</organism>
<dbReference type="Gene3D" id="3.40.50.11440">
    <property type="match status" value="1"/>
</dbReference>
<gene>
    <name evidence="2" type="ORF">S03H2_32859</name>
</gene>
<feature type="non-terminal residue" evidence="2">
    <location>
        <position position="151"/>
    </location>
</feature>
<dbReference type="InterPro" id="IPR007160">
    <property type="entry name" value="DUF362"/>
</dbReference>